<dbReference type="Gene3D" id="3.40.50.150">
    <property type="entry name" value="Vaccinia Virus protein VP39"/>
    <property type="match status" value="1"/>
</dbReference>
<accession>A0ABS9Z4P8</accession>
<keyword evidence="1" id="KW-0808">Transferase</keyword>
<proteinExistence type="predicted"/>
<keyword evidence="1" id="KW-0489">Methyltransferase</keyword>
<evidence type="ECO:0000313" key="1">
    <source>
        <dbReference type="EMBL" id="MCI4682572.1"/>
    </source>
</evidence>
<dbReference type="EMBL" id="JAIVFP010000001">
    <property type="protein sequence ID" value="MCI4682572.1"/>
    <property type="molecule type" value="Genomic_DNA"/>
</dbReference>
<sequence length="283" mass="32261">MSGKTQDRGSAGLGAFLADEFEPAFWTPELLDEESAWWAHVPFAFWLVAATRPRIVLEVGVDRGVSYAAFCEAALRLRLDCRLHGVDLWSDPGGDERFDDFAKFHDHRYAGFSRLMRIRSVDALDAFADGSIDLLHINASGGLLDAREEFRRWRKKISPRGIVLIHGEPVEDLHNGQSFFVFPRGEGLALAAPGPQTPDAVAKLFALDDNSARRLRERFGLLGERWAERATILGLLRQFESDFQTLRPKDEDFRLTVADRFRNSLIKTAADPFRYFRPKRRRR</sequence>
<gene>
    <name evidence="1" type="ORF">K2U94_07320</name>
</gene>
<dbReference type="GO" id="GO:0032259">
    <property type="term" value="P:methylation"/>
    <property type="evidence" value="ECO:0007669"/>
    <property type="project" value="UniProtKB-KW"/>
</dbReference>
<dbReference type="SUPFAM" id="SSF53335">
    <property type="entry name" value="S-adenosyl-L-methionine-dependent methyltransferases"/>
    <property type="match status" value="1"/>
</dbReference>
<dbReference type="RefSeq" id="WP_243066573.1">
    <property type="nucleotide sequence ID" value="NZ_JAIVFK010000004.1"/>
</dbReference>
<keyword evidence="2" id="KW-1185">Reference proteome</keyword>
<dbReference type="GO" id="GO:0008168">
    <property type="term" value="F:methyltransferase activity"/>
    <property type="evidence" value="ECO:0007669"/>
    <property type="project" value="UniProtKB-KW"/>
</dbReference>
<evidence type="ECO:0000313" key="2">
    <source>
        <dbReference type="Proteomes" id="UP001139104"/>
    </source>
</evidence>
<protein>
    <submittedName>
        <fullName evidence="1">Class I SAM-dependent methyltransferase</fullName>
    </submittedName>
</protein>
<dbReference type="InterPro" id="IPR029063">
    <property type="entry name" value="SAM-dependent_MTases_sf"/>
</dbReference>
<comment type="caution">
    <text evidence="1">The sequence shown here is derived from an EMBL/GenBank/DDBJ whole genome shotgun (WGS) entry which is preliminary data.</text>
</comment>
<dbReference type="Pfam" id="PF13578">
    <property type="entry name" value="Methyltransf_24"/>
    <property type="match status" value="1"/>
</dbReference>
<dbReference type="Proteomes" id="UP001139104">
    <property type="component" value="Unassembled WGS sequence"/>
</dbReference>
<reference evidence="1" key="1">
    <citation type="journal article" date="2022" name="ISME J.">
        <title>Identification of active gaseous-alkane degraders at natural gas seeps.</title>
        <authorList>
            <person name="Farhan Ul Haque M."/>
            <person name="Hernandez M."/>
            <person name="Crombie A.T."/>
            <person name="Murrell J.C."/>
        </authorList>
    </citation>
    <scope>NUCLEOTIDE SEQUENCE</scope>
    <source>
        <strain evidence="1">PC2</strain>
    </source>
</reference>
<organism evidence="1 2">
    <name type="scientific">Candidatus Rhodoblastus alkanivorans</name>
    <dbReference type="NCBI Taxonomy" id="2954117"/>
    <lineage>
        <taxon>Bacteria</taxon>
        <taxon>Pseudomonadati</taxon>
        <taxon>Pseudomonadota</taxon>
        <taxon>Alphaproteobacteria</taxon>
        <taxon>Hyphomicrobiales</taxon>
        <taxon>Rhodoblastaceae</taxon>
        <taxon>Rhodoblastus</taxon>
    </lineage>
</organism>
<name>A0ABS9Z4P8_9HYPH</name>